<name>A0ACC2U022_9FUNG</name>
<evidence type="ECO:0000313" key="2">
    <source>
        <dbReference type="Proteomes" id="UP001165960"/>
    </source>
</evidence>
<sequence>MVCRSARQETHALAHTEQVSPPLARALDQIIDPSHLPLLHQSFFCASQPVNQMSLCTKESLYPSYDYIKLGFAYVNLLGFTEQVFPHMGAWQPWASPVNYMMRIAPIVHWAFQAHPLSLFADKPYIMPDHDRTGVLRFNR</sequence>
<accession>A0ACC2U022</accession>
<comment type="caution">
    <text evidence="1">The sequence shown here is derived from an EMBL/GenBank/DDBJ whole genome shotgun (WGS) entry which is preliminary data.</text>
</comment>
<keyword evidence="2" id="KW-1185">Reference proteome</keyword>
<organism evidence="1 2">
    <name type="scientific">Entomophthora muscae</name>
    <dbReference type="NCBI Taxonomy" id="34485"/>
    <lineage>
        <taxon>Eukaryota</taxon>
        <taxon>Fungi</taxon>
        <taxon>Fungi incertae sedis</taxon>
        <taxon>Zoopagomycota</taxon>
        <taxon>Entomophthoromycotina</taxon>
        <taxon>Entomophthoromycetes</taxon>
        <taxon>Entomophthorales</taxon>
        <taxon>Entomophthoraceae</taxon>
        <taxon>Entomophthora</taxon>
    </lineage>
</organism>
<protein>
    <submittedName>
        <fullName evidence="1">Uncharacterized protein</fullName>
    </submittedName>
</protein>
<dbReference type="Proteomes" id="UP001165960">
    <property type="component" value="Unassembled WGS sequence"/>
</dbReference>
<gene>
    <name evidence="1" type="ORF">DSO57_1027343</name>
</gene>
<reference evidence="1" key="1">
    <citation type="submission" date="2022-04" db="EMBL/GenBank/DDBJ databases">
        <title>Genome of the entomopathogenic fungus Entomophthora muscae.</title>
        <authorList>
            <person name="Elya C."/>
            <person name="Lovett B.R."/>
            <person name="Lee E."/>
            <person name="Macias A.M."/>
            <person name="Hajek A.E."/>
            <person name="De Bivort B.L."/>
            <person name="Kasson M.T."/>
            <person name="De Fine Licht H.H."/>
            <person name="Stajich J.E."/>
        </authorList>
    </citation>
    <scope>NUCLEOTIDE SEQUENCE</scope>
    <source>
        <strain evidence="1">Berkeley</strain>
    </source>
</reference>
<evidence type="ECO:0000313" key="1">
    <source>
        <dbReference type="EMBL" id="KAJ9080227.1"/>
    </source>
</evidence>
<proteinExistence type="predicted"/>
<dbReference type="EMBL" id="QTSX02001586">
    <property type="protein sequence ID" value="KAJ9080227.1"/>
    <property type="molecule type" value="Genomic_DNA"/>
</dbReference>